<accession>A0A0F9IDP1</accession>
<comment type="caution">
    <text evidence="1">The sequence shown here is derived from an EMBL/GenBank/DDBJ whole genome shotgun (WGS) entry which is preliminary data.</text>
</comment>
<protein>
    <submittedName>
        <fullName evidence="1">Uncharacterized protein</fullName>
    </submittedName>
</protein>
<reference evidence="1" key="1">
    <citation type="journal article" date="2015" name="Nature">
        <title>Complex archaea that bridge the gap between prokaryotes and eukaryotes.</title>
        <authorList>
            <person name="Spang A."/>
            <person name="Saw J.H."/>
            <person name="Jorgensen S.L."/>
            <person name="Zaremba-Niedzwiedzka K."/>
            <person name="Martijn J."/>
            <person name="Lind A.E."/>
            <person name="van Eijk R."/>
            <person name="Schleper C."/>
            <person name="Guy L."/>
            <person name="Ettema T.J."/>
        </authorList>
    </citation>
    <scope>NUCLEOTIDE SEQUENCE</scope>
</reference>
<dbReference type="EMBL" id="LAZR01012649">
    <property type="protein sequence ID" value="KKM25751.1"/>
    <property type="molecule type" value="Genomic_DNA"/>
</dbReference>
<organism evidence="1">
    <name type="scientific">marine sediment metagenome</name>
    <dbReference type="NCBI Taxonomy" id="412755"/>
    <lineage>
        <taxon>unclassified sequences</taxon>
        <taxon>metagenomes</taxon>
        <taxon>ecological metagenomes</taxon>
    </lineage>
</organism>
<name>A0A0F9IDP1_9ZZZZ</name>
<proteinExistence type="predicted"/>
<dbReference type="AlphaFoldDB" id="A0A0F9IDP1"/>
<sequence length="189" mass="21903">MVQLLLLDDNLRAYPSPEVVHIKEFRALIRRDRGGTGDTQGRKKARAVREFTYIYHCISHQSPYANTHFQYREEKVRQNIFGEDSTWQPDEIVIDAMQRYEELISTPSVELLKAGTRASQKLIAYFDEVDLTELDDKGRPIYSSRDLVMNLSNLGKVVEGLLKLQEQVEKDLTGEHKNRKSIITNEFSE</sequence>
<evidence type="ECO:0000313" key="1">
    <source>
        <dbReference type="EMBL" id="KKM25751.1"/>
    </source>
</evidence>
<gene>
    <name evidence="1" type="ORF">LCGC14_1591840</name>
</gene>